<dbReference type="PaxDb" id="589924-Ferp_0571"/>
<organism evidence="1 2">
    <name type="scientific">Ferroglobus placidus (strain DSM 10642 / AEDII12DO)</name>
    <dbReference type="NCBI Taxonomy" id="589924"/>
    <lineage>
        <taxon>Archaea</taxon>
        <taxon>Methanobacteriati</taxon>
        <taxon>Methanobacteriota</taxon>
        <taxon>Archaeoglobi</taxon>
        <taxon>Archaeoglobales</taxon>
        <taxon>Archaeoglobaceae</taxon>
        <taxon>Ferroglobus</taxon>
    </lineage>
</organism>
<name>D3S3B1_FERPA</name>
<reference evidence="2" key="1">
    <citation type="submission" date="2010-02" db="EMBL/GenBank/DDBJ databases">
        <title>Complete sequence of Ferroglobus placidus DSM 10642.</title>
        <authorList>
            <consortium name="US DOE Joint Genome Institute"/>
            <person name="Lucas S."/>
            <person name="Copeland A."/>
            <person name="Lapidus A."/>
            <person name="Cheng J.-F."/>
            <person name="Bruce D."/>
            <person name="Goodwin L."/>
            <person name="Pitluck S."/>
            <person name="Saunders E."/>
            <person name="Brettin T."/>
            <person name="Detter J.C."/>
            <person name="Han C."/>
            <person name="Tapia R."/>
            <person name="Larimer F."/>
            <person name="Land M."/>
            <person name="Hauser L."/>
            <person name="Kyrpides N."/>
            <person name="Ivanova N."/>
            <person name="Holmes D."/>
            <person name="Lovley D."/>
            <person name="Kyrpides N."/>
            <person name="Anderson I.J."/>
            <person name="Woyke T."/>
        </authorList>
    </citation>
    <scope>NUCLEOTIDE SEQUENCE [LARGE SCALE GENOMIC DNA]</scope>
    <source>
        <strain evidence="2">DSM 10642 / AEDII12DO</strain>
    </source>
</reference>
<protein>
    <submittedName>
        <fullName evidence="1">Uncharacterized protein</fullName>
    </submittedName>
</protein>
<dbReference type="EMBL" id="CP001899">
    <property type="protein sequence ID" value="ADC64744.1"/>
    <property type="molecule type" value="Genomic_DNA"/>
</dbReference>
<proteinExistence type="predicted"/>
<reference evidence="1 2" key="2">
    <citation type="journal article" date="2011" name="Stand. Genomic Sci.">
        <title>Complete genome sequence of Ferroglobus placidus AEDII12DO.</title>
        <authorList>
            <person name="Anderson I."/>
            <person name="Risso C."/>
            <person name="Holmes D."/>
            <person name="Lucas S."/>
            <person name="Copeland A."/>
            <person name="Lapidus A."/>
            <person name="Cheng J.F."/>
            <person name="Bruce D."/>
            <person name="Goodwin L."/>
            <person name="Pitluck S."/>
            <person name="Saunders E."/>
            <person name="Brettin T."/>
            <person name="Detter J.C."/>
            <person name="Han C."/>
            <person name="Tapia R."/>
            <person name="Larimer F."/>
            <person name="Land M."/>
            <person name="Hauser L."/>
            <person name="Woyke T."/>
            <person name="Lovley D."/>
            <person name="Kyrpides N."/>
            <person name="Ivanova N."/>
        </authorList>
    </citation>
    <scope>NUCLEOTIDE SEQUENCE [LARGE SCALE GENOMIC DNA]</scope>
    <source>
        <strain evidence="2">DSM 10642 / AEDII12DO</strain>
    </source>
</reference>
<evidence type="ECO:0000313" key="2">
    <source>
        <dbReference type="Proteomes" id="UP000002613"/>
    </source>
</evidence>
<dbReference type="HOGENOM" id="CLU_851535_0_0_2"/>
<sequence length="326" mass="39012">MRVLKKTQFPKRLRGRIENEKQLRELVFWTVEVIPKDIKRKLGLQVREWRERLAEMLFSKHRDMVGKDWVQVVSVIEDEIISGRFKEELEKRKLQEYEENKRLLESVESRIGRRISINPNIPGKVFITALTEQLTPLVDVKVEAPLLSRALSNDLLEELARYYAQHHIWVLVREFIKGNRDSLSIEVVLEKPFMTYCPICKDFAEGSEYLYEEAFPDDYFAYWIANLVKHYRHEHIRYYDLSWRYWSYGDKNPEYQKLGHDGFRITVNNRAKRQLIRAILKDENLSAYGKRELILAVLRLQHNDEKTVELVKKALQKIEQADEEKF</sequence>
<dbReference type="Proteomes" id="UP000002613">
    <property type="component" value="Chromosome"/>
</dbReference>
<dbReference type="KEGG" id="fpl:Ferp_0571"/>
<dbReference type="OrthoDB" id="373072at2157"/>
<gene>
    <name evidence="1" type="ordered locus">Ferp_0571</name>
</gene>
<dbReference type="RefSeq" id="WP_012965090.1">
    <property type="nucleotide sequence ID" value="NC_013849.1"/>
</dbReference>
<dbReference type="STRING" id="589924.Ferp_0571"/>
<dbReference type="GeneID" id="8778072"/>
<evidence type="ECO:0000313" key="1">
    <source>
        <dbReference type="EMBL" id="ADC64744.1"/>
    </source>
</evidence>
<accession>D3S3B1</accession>
<dbReference type="AlphaFoldDB" id="D3S3B1"/>
<keyword evidence="2" id="KW-1185">Reference proteome</keyword>